<dbReference type="InterPro" id="IPR022697">
    <property type="entry name" value="HDH_short"/>
</dbReference>
<keyword evidence="6 12" id="KW-0028">Amino-acid biosynthesis</keyword>
<dbReference type="SUPFAM" id="SSF51735">
    <property type="entry name" value="NAD(P)-binding Rossmann-fold domains"/>
    <property type="match status" value="1"/>
</dbReference>
<evidence type="ECO:0000256" key="11">
    <source>
        <dbReference type="ARBA" id="ARBA00048841"/>
    </source>
</evidence>
<keyword evidence="9 12" id="KW-0560">Oxidoreductase</keyword>
<keyword evidence="8 12" id="KW-0521">NADP</keyword>
<dbReference type="AlphaFoldDB" id="A9VAU2"/>
<evidence type="ECO:0000256" key="13">
    <source>
        <dbReference type="PIRSR" id="PIRSR036497-1"/>
    </source>
</evidence>
<dbReference type="RefSeq" id="XP_001749790.1">
    <property type="nucleotide sequence ID" value="XM_001749738.1"/>
</dbReference>
<dbReference type="InterPro" id="IPR036291">
    <property type="entry name" value="NAD(P)-bd_dom_sf"/>
</dbReference>
<feature type="active site" description="Proton donor" evidence="13">
    <location>
        <position position="228"/>
    </location>
</feature>
<dbReference type="GO" id="GO:0004412">
    <property type="term" value="F:homoserine dehydrogenase activity"/>
    <property type="evidence" value="ECO:0007669"/>
    <property type="project" value="UniProtKB-EC"/>
</dbReference>
<dbReference type="KEGG" id="mbr:MONBRDRAFT_34304"/>
<evidence type="ECO:0000259" key="17">
    <source>
        <dbReference type="Pfam" id="PF00742"/>
    </source>
</evidence>
<dbReference type="InterPro" id="IPR005106">
    <property type="entry name" value="Asp/hSer_DH_NAD-bd"/>
</dbReference>
<dbReference type="EMBL" id="CH991574">
    <property type="protein sequence ID" value="EDQ85379.1"/>
    <property type="molecule type" value="Genomic_DNA"/>
</dbReference>
<dbReference type="OMA" id="IYTRCYS"/>
<dbReference type="FunFam" id="3.30.360.10:FF:000006">
    <property type="entry name" value="Bifunctional aspartokinase/homoserine dehydrogenase"/>
    <property type="match status" value="1"/>
</dbReference>
<comment type="catalytic activity">
    <reaction evidence="11">
        <text>L-homoserine + NADP(+) = L-aspartate 4-semialdehyde + NADPH + H(+)</text>
        <dbReference type="Rhea" id="RHEA:15761"/>
        <dbReference type="ChEBI" id="CHEBI:15378"/>
        <dbReference type="ChEBI" id="CHEBI:57476"/>
        <dbReference type="ChEBI" id="CHEBI:57783"/>
        <dbReference type="ChEBI" id="CHEBI:58349"/>
        <dbReference type="ChEBI" id="CHEBI:537519"/>
        <dbReference type="EC" id="1.1.1.3"/>
    </reaction>
    <physiologicalReaction direction="right-to-left" evidence="11">
        <dbReference type="Rhea" id="RHEA:15763"/>
    </physiologicalReaction>
</comment>
<evidence type="ECO:0000256" key="5">
    <source>
        <dbReference type="ARBA" id="ARBA00013213"/>
    </source>
</evidence>
<dbReference type="UniPathway" id="UPA00051">
    <property type="reaction ID" value="UER00465"/>
</dbReference>
<proteinExistence type="inferred from homology"/>
<organism evidence="19 20">
    <name type="scientific">Monosiga brevicollis</name>
    <name type="common">Choanoflagellate</name>
    <dbReference type="NCBI Taxonomy" id="81824"/>
    <lineage>
        <taxon>Eukaryota</taxon>
        <taxon>Choanoflagellata</taxon>
        <taxon>Craspedida</taxon>
        <taxon>Salpingoecidae</taxon>
        <taxon>Monosiga</taxon>
    </lineage>
</organism>
<dbReference type="InterPro" id="IPR019811">
    <property type="entry name" value="HDH_CS"/>
</dbReference>
<dbReference type="GO" id="GO:0009088">
    <property type="term" value="P:threonine biosynthetic process"/>
    <property type="evidence" value="ECO:0007669"/>
    <property type="project" value="UniProtKB-UniPathway"/>
</dbReference>
<comment type="pathway">
    <text evidence="2 15">Amino-acid biosynthesis; L-threonine biosynthesis; L-threonine from L-aspartate: step 3/5.</text>
</comment>
<feature type="binding site" evidence="14">
    <location>
        <position position="213"/>
    </location>
    <ligand>
        <name>L-homoserine</name>
        <dbReference type="ChEBI" id="CHEBI:57476"/>
    </ligand>
</feature>
<evidence type="ECO:0000256" key="15">
    <source>
        <dbReference type="RuleBase" id="RU000579"/>
    </source>
</evidence>
<dbReference type="InterPro" id="IPR001342">
    <property type="entry name" value="HDH_cat"/>
</dbReference>
<comment type="similarity">
    <text evidence="4 12 16">Belongs to the homoserine dehydrogenase family.</text>
</comment>
<evidence type="ECO:0000256" key="2">
    <source>
        <dbReference type="ARBA" id="ARBA00005056"/>
    </source>
</evidence>
<evidence type="ECO:0000256" key="3">
    <source>
        <dbReference type="ARBA" id="ARBA00005062"/>
    </source>
</evidence>
<dbReference type="Gene3D" id="3.40.50.720">
    <property type="entry name" value="NAD(P)-binding Rossmann-like Domain"/>
    <property type="match status" value="1"/>
</dbReference>
<evidence type="ECO:0000256" key="8">
    <source>
        <dbReference type="ARBA" id="ARBA00022857"/>
    </source>
</evidence>
<evidence type="ECO:0000256" key="12">
    <source>
        <dbReference type="PIRNR" id="PIRNR036497"/>
    </source>
</evidence>
<evidence type="ECO:0000256" key="1">
    <source>
        <dbReference type="ARBA" id="ARBA00001920"/>
    </source>
</evidence>
<dbReference type="GO" id="GO:0050661">
    <property type="term" value="F:NADP binding"/>
    <property type="evidence" value="ECO:0007669"/>
    <property type="project" value="InterPro"/>
</dbReference>
<name>A9VAU2_MONBE</name>
<dbReference type="GeneID" id="5895097"/>
<keyword evidence="10 12" id="KW-0486">Methionine biosynthesis</keyword>
<keyword evidence="7 12" id="KW-0791">Threonine biosynthesis</keyword>
<evidence type="ECO:0000256" key="4">
    <source>
        <dbReference type="ARBA" id="ARBA00006753"/>
    </source>
</evidence>
<sequence length="363" mass="37772">MAKSIGVVLFGCGNVGLTVGKRLQDCAASHAKRYGLRFDLRAIVDSRGALFDAEALANLGAIADFKQQGNSLAQHAQGVSTSEDIAQHLEPLASSGNIFVDCTATDRISGQLIEAIQRGAGVVFANKKVLTGDWSTFQQLTGPDVTGRCRFESSVGAGSPFVAAVSRVAAAGDAVHRIQGTFSGTLGFITAGLDKGRSLSELVREAYDLGYTEPDPRDDLSGMDVARKALILARVCGWSLEMSDVDVQGLYPASLSDVSVADFLARIGELDADIAAQQEAAAKEDCVLRYVAEAGPQGCQVGLRPVPRSSPIGALSGTDNILNVHSDIYSSTPLVIQGSGAGADITAAGVVADMVEIAVARFP</sequence>
<evidence type="ECO:0000256" key="6">
    <source>
        <dbReference type="ARBA" id="ARBA00022605"/>
    </source>
</evidence>
<feature type="domain" description="Homoserine dehydrogenase catalytic" evidence="17">
    <location>
        <begin position="160"/>
        <end position="355"/>
    </location>
</feature>
<comment type="pathway">
    <text evidence="3 15">Amino-acid biosynthesis; L-methionine biosynthesis via de novo pathway; L-homoserine from L-aspartate: step 3/3.</text>
</comment>
<dbReference type="PIRSF" id="PIRSF036497">
    <property type="entry name" value="HDH_short"/>
    <property type="match status" value="1"/>
</dbReference>
<evidence type="ECO:0000256" key="10">
    <source>
        <dbReference type="ARBA" id="ARBA00023167"/>
    </source>
</evidence>
<evidence type="ECO:0000256" key="14">
    <source>
        <dbReference type="PIRSR" id="PIRSR036497-2"/>
    </source>
</evidence>
<feature type="binding site" evidence="14">
    <location>
        <position position="127"/>
    </location>
    <ligand>
        <name>NADPH</name>
        <dbReference type="ChEBI" id="CHEBI:57783"/>
    </ligand>
</feature>
<evidence type="ECO:0000313" key="19">
    <source>
        <dbReference type="EMBL" id="EDQ85379.1"/>
    </source>
</evidence>
<keyword evidence="20" id="KW-1185">Reference proteome</keyword>
<dbReference type="eggNOG" id="KOG0455">
    <property type="taxonomic scope" value="Eukaryota"/>
</dbReference>
<reference evidence="19 20" key="1">
    <citation type="journal article" date="2008" name="Nature">
        <title>The genome of the choanoflagellate Monosiga brevicollis and the origin of metazoans.</title>
        <authorList>
            <consortium name="JGI Sequencing"/>
            <person name="King N."/>
            <person name="Westbrook M.J."/>
            <person name="Young S.L."/>
            <person name="Kuo A."/>
            <person name="Abedin M."/>
            <person name="Chapman J."/>
            <person name="Fairclough S."/>
            <person name="Hellsten U."/>
            <person name="Isogai Y."/>
            <person name="Letunic I."/>
            <person name="Marr M."/>
            <person name="Pincus D."/>
            <person name="Putnam N."/>
            <person name="Rokas A."/>
            <person name="Wright K.J."/>
            <person name="Zuzow R."/>
            <person name="Dirks W."/>
            <person name="Good M."/>
            <person name="Goodstein D."/>
            <person name="Lemons D."/>
            <person name="Li W."/>
            <person name="Lyons J.B."/>
            <person name="Morris A."/>
            <person name="Nichols S."/>
            <person name="Richter D.J."/>
            <person name="Salamov A."/>
            <person name="Bork P."/>
            <person name="Lim W.A."/>
            <person name="Manning G."/>
            <person name="Miller W.T."/>
            <person name="McGinnis W."/>
            <person name="Shapiro H."/>
            <person name="Tjian R."/>
            <person name="Grigoriev I.V."/>
            <person name="Rokhsar D."/>
        </authorList>
    </citation>
    <scope>NUCLEOTIDE SEQUENCE [LARGE SCALE GENOMIC DNA]</scope>
    <source>
        <strain evidence="20">MX1 / ATCC 50154</strain>
    </source>
</reference>
<protein>
    <recommendedName>
        <fullName evidence="5 12">Homoserine dehydrogenase</fullName>
        <shortName evidence="12">HDH</shortName>
        <ecNumber evidence="5 12">1.1.1.3</ecNumber>
    </recommendedName>
</protein>
<dbReference type="GO" id="GO:0009086">
    <property type="term" value="P:methionine biosynthetic process"/>
    <property type="evidence" value="ECO:0007669"/>
    <property type="project" value="UniProtKB-KW"/>
</dbReference>
<dbReference type="InParanoid" id="A9VAU2"/>
<dbReference type="STRING" id="81824.A9VAU2"/>
<feature type="domain" description="Aspartate/homoserine dehydrogenase NAD-binding" evidence="18">
    <location>
        <begin position="11"/>
        <end position="141"/>
    </location>
</feature>
<dbReference type="EC" id="1.1.1.3" evidence="5 12"/>
<evidence type="ECO:0000256" key="16">
    <source>
        <dbReference type="RuleBase" id="RU004171"/>
    </source>
</evidence>
<comment type="cofactor">
    <cofactor evidence="1">
        <name>a metal cation</name>
        <dbReference type="ChEBI" id="CHEBI:25213"/>
    </cofactor>
</comment>
<evidence type="ECO:0000259" key="18">
    <source>
        <dbReference type="Pfam" id="PF03447"/>
    </source>
</evidence>
<dbReference type="UniPathway" id="UPA00050">
    <property type="reaction ID" value="UER00063"/>
</dbReference>
<gene>
    <name evidence="19" type="ORF">MONBRDRAFT_34304</name>
</gene>
<dbReference type="Pfam" id="PF00742">
    <property type="entry name" value="Homoserine_dh"/>
    <property type="match status" value="1"/>
</dbReference>
<evidence type="ECO:0000256" key="9">
    <source>
        <dbReference type="ARBA" id="ARBA00023002"/>
    </source>
</evidence>
<dbReference type="PANTHER" id="PTHR43070:SF3">
    <property type="entry name" value="HOMOSERINE DEHYDROGENASE"/>
    <property type="match status" value="1"/>
</dbReference>
<dbReference type="PROSITE" id="PS01042">
    <property type="entry name" value="HOMOSER_DHGENASE"/>
    <property type="match status" value="1"/>
</dbReference>
<dbReference type="InterPro" id="IPR011147">
    <property type="entry name" value="Bifunc_Aspkin/hSer_DH"/>
</dbReference>
<feature type="binding site" evidence="14">
    <location>
        <begin position="11"/>
        <end position="16"/>
    </location>
    <ligand>
        <name>NADP(+)</name>
        <dbReference type="ChEBI" id="CHEBI:58349"/>
    </ligand>
</feature>
<dbReference type="Proteomes" id="UP000001357">
    <property type="component" value="Unassembled WGS sequence"/>
</dbReference>
<dbReference type="SUPFAM" id="SSF55347">
    <property type="entry name" value="Glyceraldehyde-3-phosphate dehydrogenase-like, C-terminal domain"/>
    <property type="match status" value="1"/>
</dbReference>
<accession>A9VAU2</accession>
<dbReference type="PANTHER" id="PTHR43070">
    <property type="match status" value="1"/>
</dbReference>
<dbReference type="Pfam" id="PF03447">
    <property type="entry name" value="NAD_binding_3"/>
    <property type="match status" value="1"/>
</dbReference>
<evidence type="ECO:0000256" key="7">
    <source>
        <dbReference type="ARBA" id="ARBA00022697"/>
    </source>
</evidence>
<feature type="binding site" evidence="14">
    <location>
        <position position="103"/>
    </location>
    <ligand>
        <name>NADPH</name>
        <dbReference type="ChEBI" id="CHEBI:57783"/>
    </ligand>
</feature>
<dbReference type="Gene3D" id="3.30.360.10">
    <property type="entry name" value="Dihydrodipicolinate Reductase, domain 2"/>
    <property type="match status" value="1"/>
</dbReference>
<evidence type="ECO:0000313" key="20">
    <source>
        <dbReference type="Proteomes" id="UP000001357"/>
    </source>
</evidence>